<protein>
    <submittedName>
        <fullName evidence="3">Uncharacterized protein</fullName>
    </submittedName>
</protein>
<sequence length="195" mass="21380">MKGQKLLLAVSILLHLVCLLGIPPVSVAAPSPQESPFELPVQLIGFPIIIVAVRLSNFVKKLAYSLNPRTYTSRTRRSAPLAEPPLNIAAVEKRLIAELGEHVCVFENVCEEYAEHARTLGGSNHVLDWEQLFKGYDASDADDKRNYLLSVFLGDIVASPGLCHQLAKRGRGCTGIPPAKGIRSRGSMKLRRTQN</sequence>
<evidence type="ECO:0000313" key="4">
    <source>
        <dbReference type="Proteomes" id="UP000235965"/>
    </source>
</evidence>
<evidence type="ECO:0000256" key="2">
    <source>
        <dbReference type="SAM" id="SignalP"/>
    </source>
</evidence>
<dbReference type="FunCoup" id="A0A2J7QN73">
    <property type="interactions" value="1"/>
</dbReference>
<keyword evidence="4" id="KW-1185">Reference proteome</keyword>
<keyword evidence="2" id="KW-0732">Signal</keyword>
<feature type="region of interest" description="Disordered" evidence="1">
    <location>
        <begin position="175"/>
        <end position="195"/>
    </location>
</feature>
<accession>A0A2J7QN73</accession>
<evidence type="ECO:0000313" key="3">
    <source>
        <dbReference type="EMBL" id="PNF30036.1"/>
    </source>
</evidence>
<dbReference type="AlphaFoldDB" id="A0A2J7QN73"/>
<dbReference type="EMBL" id="NEVH01013199">
    <property type="protein sequence ID" value="PNF30036.1"/>
    <property type="molecule type" value="Genomic_DNA"/>
</dbReference>
<comment type="caution">
    <text evidence="3">The sequence shown here is derived from an EMBL/GenBank/DDBJ whole genome shotgun (WGS) entry which is preliminary data.</text>
</comment>
<name>A0A2J7QN73_9NEOP</name>
<feature type="compositionally biased region" description="Basic residues" evidence="1">
    <location>
        <begin position="182"/>
        <end position="195"/>
    </location>
</feature>
<gene>
    <name evidence="3" type="ORF">B7P43_G05843</name>
</gene>
<feature type="signal peptide" evidence="2">
    <location>
        <begin position="1"/>
        <end position="28"/>
    </location>
</feature>
<organism evidence="3 4">
    <name type="scientific">Cryptotermes secundus</name>
    <dbReference type="NCBI Taxonomy" id="105785"/>
    <lineage>
        <taxon>Eukaryota</taxon>
        <taxon>Metazoa</taxon>
        <taxon>Ecdysozoa</taxon>
        <taxon>Arthropoda</taxon>
        <taxon>Hexapoda</taxon>
        <taxon>Insecta</taxon>
        <taxon>Pterygota</taxon>
        <taxon>Neoptera</taxon>
        <taxon>Polyneoptera</taxon>
        <taxon>Dictyoptera</taxon>
        <taxon>Blattodea</taxon>
        <taxon>Blattoidea</taxon>
        <taxon>Termitoidae</taxon>
        <taxon>Kalotermitidae</taxon>
        <taxon>Cryptotermitinae</taxon>
        <taxon>Cryptotermes</taxon>
    </lineage>
</organism>
<evidence type="ECO:0000256" key="1">
    <source>
        <dbReference type="SAM" id="MobiDB-lite"/>
    </source>
</evidence>
<dbReference type="OrthoDB" id="8174264at2759"/>
<feature type="chain" id="PRO_5014438381" evidence="2">
    <location>
        <begin position="29"/>
        <end position="195"/>
    </location>
</feature>
<reference evidence="3 4" key="1">
    <citation type="submission" date="2017-12" db="EMBL/GenBank/DDBJ databases">
        <title>Hemimetabolous genomes reveal molecular basis of termite eusociality.</title>
        <authorList>
            <person name="Harrison M.C."/>
            <person name="Jongepier E."/>
            <person name="Robertson H.M."/>
            <person name="Arning N."/>
            <person name="Bitard-Feildel T."/>
            <person name="Chao H."/>
            <person name="Childers C.P."/>
            <person name="Dinh H."/>
            <person name="Doddapaneni H."/>
            <person name="Dugan S."/>
            <person name="Gowin J."/>
            <person name="Greiner C."/>
            <person name="Han Y."/>
            <person name="Hu H."/>
            <person name="Hughes D.S.T."/>
            <person name="Huylmans A.-K."/>
            <person name="Kemena C."/>
            <person name="Kremer L.P.M."/>
            <person name="Lee S.L."/>
            <person name="Lopez-Ezquerra A."/>
            <person name="Mallet L."/>
            <person name="Monroy-Kuhn J.M."/>
            <person name="Moser A."/>
            <person name="Murali S.C."/>
            <person name="Muzny D.M."/>
            <person name="Otani S."/>
            <person name="Piulachs M.-D."/>
            <person name="Poelchau M."/>
            <person name="Qu J."/>
            <person name="Schaub F."/>
            <person name="Wada-Katsumata A."/>
            <person name="Worley K.C."/>
            <person name="Xie Q."/>
            <person name="Ylla G."/>
            <person name="Poulsen M."/>
            <person name="Gibbs R.A."/>
            <person name="Schal C."/>
            <person name="Richards S."/>
            <person name="Belles X."/>
            <person name="Korb J."/>
            <person name="Bornberg-Bauer E."/>
        </authorList>
    </citation>
    <scope>NUCLEOTIDE SEQUENCE [LARGE SCALE GENOMIC DNA]</scope>
    <source>
        <tissue evidence="3">Whole body</tissue>
    </source>
</reference>
<proteinExistence type="predicted"/>
<dbReference type="Proteomes" id="UP000235965">
    <property type="component" value="Unassembled WGS sequence"/>
</dbReference>
<dbReference type="InParanoid" id="A0A2J7QN73"/>